<proteinExistence type="predicted"/>
<evidence type="ECO:0000313" key="1">
    <source>
        <dbReference type="EMBL" id="TQE03973.1"/>
    </source>
</evidence>
<keyword evidence="2" id="KW-1185">Reference proteome</keyword>
<dbReference type="Proteomes" id="UP000315295">
    <property type="component" value="Unassembled WGS sequence"/>
</dbReference>
<dbReference type="EMBL" id="VIEB01000147">
    <property type="protein sequence ID" value="TQE03973.1"/>
    <property type="molecule type" value="Genomic_DNA"/>
</dbReference>
<reference evidence="1 2" key="1">
    <citation type="journal article" date="2019" name="G3 (Bethesda)">
        <title>Sequencing of a Wild Apple (Malus baccata) Genome Unravels the Differences Between Cultivated and Wild Apple Species Regarding Disease Resistance and Cold Tolerance.</title>
        <authorList>
            <person name="Chen X."/>
        </authorList>
    </citation>
    <scope>NUCLEOTIDE SEQUENCE [LARGE SCALE GENOMIC DNA]</scope>
    <source>
        <strain evidence="2">cv. Shandingzi</strain>
        <tissue evidence="1">Leaves</tissue>
    </source>
</reference>
<name>A0A540N0D1_MALBA</name>
<accession>A0A540N0D1</accession>
<sequence>MLPTPLNADMQHIPVLHLHFHLLLFYPREVRLEDVGLRGLLLVDASVGDGGGFTGGGRNVGQSAEPLKWVPNVQREKVEDVASLSAKETKSH</sequence>
<organism evidence="1 2">
    <name type="scientific">Malus baccata</name>
    <name type="common">Siberian crab apple</name>
    <name type="synonym">Pyrus baccata</name>
    <dbReference type="NCBI Taxonomy" id="106549"/>
    <lineage>
        <taxon>Eukaryota</taxon>
        <taxon>Viridiplantae</taxon>
        <taxon>Streptophyta</taxon>
        <taxon>Embryophyta</taxon>
        <taxon>Tracheophyta</taxon>
        <taxon>Spermatophyta</taxon>
        <taxon>Magnoliopsida</taxon>
        <taxon>eudicotyledons</taxon>
        <taxon>Gunneridae</taxon>
        <taxon>Pentapetalae</taxon>
        <taxon>rosids</taxon>
        <taxon>fabids</taxon>
        <taxon>Rosales</taxon>
        <taxon>Rosaceae</taxon>
        <taxon>Amygdaloideae</taxon>
        <taxon>Maleae</taxon>
        <taxon>Malus</taxon>
    </lineage>
</organism>
<comment type="caution">
    <text evidence="1">The sequence shown here is derived from an EMBL/GenBank/DDBJ whole genome shotgun (WGS) entry which is preliminary data.</text>
</comment>
<protein>
    <submittedName>
        <fullName evidence="1">Uncharacterized protein</fullName>
    </submittedName>
</protein>
<gene>
    <name evidence="1" type="ORF">C1H46_010344</name>
</gene>
<dbReference type="AlphaFoldDB" id="A0A540N0D1"/>
<evidence type="ECO:0000313" key="2">
    <source>
        <dbReference type="Proteomes" id="UP000315295"/>
    </source>
</evidence>